<protein>
    <recommendedName>
        <fullName evidence="2">Nucleoside diphosphate kinase</fullName>
    </recommendedName>
</protein>
<feature type="compositionally biased region" description="Pro residues" evidence="9">
    <location>
        <begin position="1049"/>
        <end position="1058"/>
    </location>
</feature>
<dbReference type="GO" id="GO:0016491">
    <property type="term" value="F:oxidoreductase activity"/>
    <property type="evidence" value="ECO:0007669"/>
    <property type="project" value="UniProtKB-KW"/>
</dbReference>
<evidence type="ECO:0000256" key="5">
    <source>
        <dbReference type="ARBA" id="ARBA00022777"/>
    </source>
</evidence>
<feature type="compositionally biased region" description="Low complexity" evidence="9">
    <location>
        <begin position="945"/>
        <end position="968"/>
    </location>
</feature>
<gene>
    <name evidence="11" type="primary">ABSGL_00310.1 scaffold 471</name>
</gene>
<feature type="domain" description="Nucleoside diphosphate kinase-like" evidence="10">
    <location>
        <begin position="3"/>
        <end position="107"/>
    </location>
</feature>
<name>A0A163ISJ9_ABSGL</name>
<feature type="compositionally biased region" description="Low complexity" evidence="9">
    <location>
        <begin position="1035"/>
        <end position="1048"/>
    </location>
</feature>
<keyword evidence="4" id="KW-0547">Nucleotide-binding</keyword>
<evidence type="ECO:0000259" key="10">
    <source>
        <dbReference type="SMART" id="SM00562"/>
    </source>
</evidence>
<accession>A0A163ISJ9</accession>
<dbReference type="Gene3D" id="3.50.50.60">
    <property type="entry name" value="FAD/NAD(P)-binding domain"/>
    <property type="match status" value="2"/>
</dbReference>
<sequence>MAEHGLDIIEQRDVLWTVKDAGDFYAEHKGKFFYHRLCGYMTSGPFKAYILSSPNAIKDWRSLIGPTHPVRARIHQPTTLRALYGLTDTRNSFHGSDQLLPNFSSTYSEWWIANVENKVMTVVEGAGVVGMDDLIWLLIGSRNQSRYNQSMLNTNLDSKVLIVGGGPVGLFTALQLCQLNVPVRIIGGYSFSSNTEESPGNDRPFADIQSTSLPTLLSCSIPARDCPGTILLLSPRALQLLQSLNLYDDAVASGVKHWQLQIHTSTTTTTATAAAASTSASSPTTPPMSPILESAASLDTIHSYKLWGNKATDQNFCLSIERSKLCHLLEDALTQRHGIQVDYDCELVDVRHGGGVENIVYLENELDSDFYLGNDQLLADATIPITCSTSSTKAKTKSSPVMVTIKQQENQHNQQRIRICQTQYVVVTCGKSRLMRQGLAGVACEGRQNLPIQRKASAISTTSNKKIADTINEGRYFYSMVAKVETDYPGIKPISIVAKPEGTLIILVHNDYASMMIQQNKATVNDDDKGPLSLTKAQKVIQQLLQPYEIRFLEIYDYCYWEDPRCYTRIYTAPDCRYTRSITLGNASLDVWPNGWILPDMGFEQAVNLCWKLDLDIRQRSMPQLLDTYHEETRIKKKDASMASDVLLRLLSDPFAITQGGGMTKLLQGHRHCFIGGMLLENNELNMDCPQTRKVQRGSVGTLAPNGRLKPYNLNQLLTQQTSNHHRATTLAPTIKTDKKPNHQSITSLAPNSDNSNHQSDTNISSTNKLKFLRGLFTFPHNKKNQPAPVAVTGTTTPSTALASATTSDKWKGIRANHYHLWDQLPSHTGDTNLQQSTFTILVLCGSLLDSNSLLALRRLKKHLDQPNSFLRMFENPQHQYSHHQQQQKHHHQQQQPQQQQQKMTRSKSTPTDSSRSTLSDTVETSPAPPQSKLRQTQQPRRSESSSSFYSVRSNSSSTDESISNDSNPQHYRDSINTNIQSHRSSLFTRFSSSSNTDRYSMATTISNSSTTSNSLPPPLPSIPPLPSELDDQYSASPSSHHTSTSEPVTPPPPPPSSASPSSMFSFVCLTTSSKSECSQFLSEQTPYSLHQLFPFGLTKTFLDHDQQCHQSYAIKDQQHPLPTLVVIRRDGYVGARIDIRDQPLYELDRYFDRILLPVVDFSSAAALVADDFCL</sequence>
<feature type="region of interest" description="Disordered" evidence="9">
    <location>
        <begin position="722"/>
        <end position="764"/>
    </location>
</feature>
<evidence type="ECO:0000313" key="12">
    <source>
        <dbReference type="Proteomes" id="UP000078561"/>
    </source>
</evidence>
<proteinExistence type="inferred from homology"/>
<keyword evidence="12" id="KW-1185">Reference proteome</keyword>
<evidence type="ECO:0000313" key="11">
    <source>
        <dbReference type="EMBL" id="SAL95013.1"/>
    </source>
</evidence>
<reference evidence="11" key="1">
    <citation type="submission" date="2016-04" db="EMBL/GenBank/DDBJ databases">
        <authorList>
            <person name="Evans L.H."/>
            <person name="Alamgir A."/>
            <person name="Owens N."/>
            <person name="Weber N.D."/>
            <person name="Virtaneva K."/>
            <person name="Barbian K."/>
            <person name="Babar A."/>
            <person name="Rosenke K."/>
        </authorList>
    </citation>
    <scope>NUCLEOTIDE SEQUENCE [LARGE SCALE GENOMIC DNA]</scope>
    <source>
        <strain evidence="11">CBS 101.48</strain>
    </source>
</reference>
<dbReference type="PROSITE" id="PS51374">
    <property type="entry name" value="NDPK_LIKE"/>
    <property type="match status" value="1"/>
</dbReference>
<evidence type="ECO:0000256" key="3">
    <source>
        <dbReference type="ARBA" id="ARBA00022679"/>
    </source>
</evidence>
<dbReference type="SUPFAM" id="SSF51905">
    <property type="entry name" value="FAD/NAD(P)-binding domain"/>
    <property type="match status" value="1"/>
</dbReference>
<dbReference type="GO" id="GO:0005524">
    <property type="term" value="F:ATP binding"/>
    <property type="evidence" value="ECO:0007669"/>
    <property type="project" value="UniProtKB-KW"/>
</dbReference>
<evidence type="ECO:0000256" key="1">
    <source>
        <dbReference type="ARBA" id="ARBA00008142"/>
    </source>
</evidence>
<evidence type="ECO:0000256" key="8">
    <source>
        <dbReference type="PROSITE-ProRule" id="PRU00706"/>
    </source>
</evidence>
<feature type="region of interest" description="Disordered" evidence="9">
    <location>
        <begin position="1007"/>
        <end position="1061"/>
    </location>
</feature>
<dbReference type="InterPro" id="IPR038220">
    <property type="entry name" value="PHOX_C_sf"/>
</dbReference>
<dbReference type="OrthoDB" id="1716816at2759"/>
<dbReference type="Gene3D" id="3.40.30.20">
    <property type="match status" value="1"/>
</dbReference>
<evidence type="ECO:0000256" key="9">
    <source>
        <dbReference type="SAM" id="MobiDB-lite"/>
    </source>
</evidence>
<evidence type="ECO:0000256" key="6">
    <source>
        <dbReference type="ARBA" id="ARBA00022840"/>
    </source>
</evidence>
<dbReference type="SMART" id="SM00562">
    <property type="entry name" value="NDK"/>
    <property type="match status" value="1"/>
</dbReference>
<organism evidence="11">
    <name type="scientific">Absidia glauca</name>
    <name type="common">Pin mould</name>
    <dbReference type="NCBI Taxonomy" id="4829"/>
    <lineage>
        <taxon>Eukaryota</taxon>
        <taxon>Fungi</taxon>
        <taxon>Fungi incertae sedis</taxon>
        <taxon>Mucoromycota</taxon>
        <taxon>Mucoromycotina</taxon>
        <taxon>Mucoromycetes</taxon>
        <taxon>Mucorales</taxon>
        <taxon>Cunninghamellaceae</taxon>
        <taxon>Absidia</taxon>
    </lineage>
</organism>
<comment type="similarity">
    <text evidence="1 8">Belongs to the NDK family.</text>
</comment>
<feature type="region of interest" description="Disordered" evidence="9">
    <location>
        <begin position="879"/>
        <end position="975"/>
    </location>
</feature>
<dbReference type="SUPFAM" id="SSF54919">
    <property type="entry name" value="Nucleoside diphosphate kinase, NDK"/>
    <property type="match status" value="1"/>
</dbReference>
<dbReference type="InParanoid" id="A0A163ISJ9"/>
<evidence type="ECO:0000256" key="4">
    <source>
        <dbReference type="ARBA" id="ARBA00022741"/>
    </source>
</evidence>
<keyword evidence="6" id="KW-0067">ATP-binding</keyword>
<dbReference type="Gene3D" id="3.30.9.10">
    <property type="entry name" value="D-Amino Acid Oxidase, subunit A, domain 2"/>
    <property type="match status" value="1"/>
</dbReference>
<keyword evidence="5" id="KW-0418">Kinase</keyword>
<dbReference type="Gene3D" id="3.30.70.141">
    <property type="entry name" value="Nucleoside diphosphate kinase-like domain"/>
    <property type="match status" value="1"/>
</dbReference>
<evidence type="ECO:0000256" key="7">
    <source>
        <dbReference type="ARBA" id="ARBA00023002"/>
    </source>
</evidence>
<dbReference type="PANTHER" id="PTHR46161:SF3">
    <property type="entry name" value="NUCLEOSIDE DIPHOSPHATE KINASE DDB_G0292928-RELATED"/>
    <property type="match status" value="1"/>
</dbReference>
<dbReference type="PANTHER" id="PTHR46161">
    <property type="entry name" value="NUCLEOSIDE DIPHOSPHATE KINASE"/>
    <property type="match status" value="1"/>
</dbReference>
<dbReference type="Pfam" id="PF00334">
    <property type="entry name" value="NDK"/>
    <property type="match status" value="1"/>
</dbReference>
<dbReference type="GO" id="GO:0016301">
    <property type="term" value="F:kinase activity"/>
    <property type="evidence" value="ECO:0007669"/>
    <property type="project" value="UniProtKB-KW"/>
</dbReference>
<evidence type="ECO:0000256" key="2">
    <source>
        <dbReference type="ARBA" id="ARBA00017632"/>
    </source>
</evidence>
<comment type="caution">
    <text evidence="8">Lacks conserved residue(s) required for the propagation of feature annotation.</text>
</comment>
<keyword evidence="7" id="KW-0560">Oxidoreductase</keyword>
<dbReference type="InterPro" id="IPR034907">
    <property type="entry name" value="NDK-like_dom"/>
</dbReference>
<dbReference type="STRING" id="4829.A0A163ISJ9"/>
<dbReference type="InterPro" id="IPR036188">
    <property type="entry name" value="FAD/NAD-bd_sf"/>
</dbReference>
<feature type="compositionally biased region" description="Polar residues" evidence="9">
    <location>
        <begin position="903"/>
        <end position="925"/>
    </location>
</feature>
<feature type="compositionally biased region" description="Pro residues" evidence="9">
    <location>
        <begin position="1016"/>
        <end position="1027"/>
    </location>
</feature>
<dbReference type="AlphaFoldDB" id="A0A163ISJ9"/>
<feature type="compositionally biased region" description="Polar residues" evidence="9">
    <location>
        <begin position="743"/>
        <end position="764"/>
    </location>
</feature>
<dbReference type="EMBL" id="LT550122">
    <property type="protein sequence ID" value="SAL95013.1"/>
    <property type="molecule type" value="Genomic_DNA"/>
</dbReference>
<keyword evidence="3" id="KW-0808">Transferase</keyword>
<dbReference type="InterPro" id="IPR036850">
    <property type="entry name" value="NDK-like_dom_sf"/>
</dbReference>
<dbReference type="Proteomes" id="UP000078561">
    <property type="component" value="Unassembled WGS sequence"/>
</dbReference>